<dbReference type="KEGG" id="hmn:HM131_18855"/>
<proteinExistence type="predicted"/>
<dbReference type="AlphaFoldDB" id="A0A1W5ZZT6"/>
<gene>
    <name evidence="1" type="ORF">HM131_18855</name>
</gene>
<dbReference type="Proteomes" id="UP000192527">
    <property type="component" value="Chromosome"/>
</dbReference>
<evidence type="ECO:0000313" key="1">
    <source>
        <dbReference type="EMBL" id="ARI78772.1"/>
    </source>
</evidence>
<name>A0A1W5ZZT6_9BACI</name>
<accession>A0A1W5ZZT6</accession>
<protein>
    <submittedName>
        <fullName evidence="1">Uncharacterized protein</fullName>
    </submittedName>
</protein>
<sequence length="96" mass="11587">MKQFRRMEELEIEEQYALETMIDKDVPNFIDSFQLLSEANKENRKNELVETMYDLHKFIETLERKEEESHAQNFARSKGIIASKYNKEDESFFSQK</sequence>
<organism evidence="1 2">
    <name type="scientific">Halobacillus mangrovi</name>
    <dbReference type="NCBI Taxonomy" id="402384"/>
    <lineage>
        <taxon>Bacteria</taxon>
        <taxon>Bacillati</taxon>
        <taxon>Bacillota</taxon>
        <taxon>Bacilli</taxon>
        <taxon>Bacillales</taxon>
        <taxon>Bacillaceae</taxon>
        <taxon>Halobacillus</taxon>
    </lineage>
</organism>
<dbReference type="STRING" id="402384.HM131_18855"/>
<reference evidence="1 2" key="1">
    <citation type="submission" date="2017-04" db="EMBL/GenBank/DDBJ databases">
        <title>The whole genome sequencing and assembly of Halobacillus mangrovi strain.</title>
        <authorList>
            <person name="Lee S.-J."/>
            <person name="Park M.-K."/>
            <person name="Kim J.-Y."/>
            <person name="Lee Y.-J."/>
            <person name="Yi H."/>
            <person name="Bahn Y.-S."/>
            <person name="Kim J.F."/>
            <person name="Lee D.-W."/>
        </authorList>
    </citation>
    <scope>NUCLEOTIDE SEQUENCE [LARGE SCALE GENOMIC DNA]</scope>
    <source>
        <strain evidence="1 2">KTB 131</strain>
    </source>
</reference>
<dbReference type="EMBL" id="CP020772">
    <property type="protein sequence ID" value="ARI78772.1"/>
    <property type="molecule type" value="Genomic_DNA"/>
</dbReference>
<evidence type="ECO:0000313" key="2">
    <source>
        <dbReference type="Proteomes" id="UP000192527"/>
    </source>
</evidence>
<dbReference type="RefSeq" id="WP_085031231.1">
    <property type="nucleotide sequence ID" value="NZ_CP020772.1"/>
</dbReference>
<keyword evidence="2" id="KW-1185">Reference proteome</keyword>